<keyword evidence="12 18" id="KW-0560">Oxidoreductase</keyword>
<dbReference type="PROSITE" id="PS51384">
    <property type="entry name" value="FAD_FR"/>
    <property type="match status" value="1"/>
</dbReference>
<comment type="catalytic activity">
    <reaction evidence="18">
        <text>2 oxidized [cytochrome P450] + NADPH = 2 reduced [cytochrome P450] + NADP(+) + H(+)</text>
        <dbReference type="Rhea" id="RHEA:24040"/>
        <dbReference type="Rhea" id="RHEA-COMP:14627"/>
        <dbReference type="Rhea" id="RHEA-COMP:14628"/>
        <dbReference type="ChEBI" id="CHEBI:15378"/>
        <dbReference type="ChEBI" id="CHEBI:55376"/>
        <dbReference type="ChEBI" id="CHEBI:57783"/>
        <dbReference type="ChEBI" id="CHEBI:58349"/>
        <dbReference type="ChEBI" id="CHEBI:60344"/>
        <dbReference type="EC" id="1.6.2.4"/>
    </reaction>
</comment>
<keyword evidence="11" id="KW-1133">Transmembrane helix</keyword>
<dbReference type="Gene3D" id="2.40.30.10">
    <property type="entry name" value="Translation factors"/>
    <property type="match status" value="1"/>
</dbReference>
<feature type="domain" description="Flavodoxin-like" evidence="19">
    <location>
        <begin position="103"/>
        <end position="250"/>
    </location>
</feature>
<dbReference type="Pfam" id="PF00667">
    <property type="entry name" value="FAD_binding_1"/>
    <property type="match status" value="1"/>
</dbReference>
<dbReference type="FunFam" id="3.40.50.360:FF:000036">
    <property type="entry name" value="NADPH--cytochrome P450 reductase"/>
    <property type="match status" value="1"/>
</dbReference>
<sequence>MALFDLPLDMSELQATLNPALQAILSTTILETIKPSSTADSAAAFFFVLSSLAYITRGHLWDRPDPHYKVWFERPQLIENASGSRATATRNIAQRLHEGEHQAVIFWGSQSGTAERFAEALGREFYTMFGISALVADLSDYDSETIANIKKEKFVVFILSTYGEGDPSDNAAGLWDWVKLLKDQKIRVEGLRYIAFGLGNSNYKYYNRVLDVVVEALNVAGAKALMPPQRADDAAGATEEDFQSWKDNLFAMLRSMGYKQNDVAYQPTISVDFNEELDKQNDSSIQQVSTHHQQTSLSSAIFPLSIRSSRELFTTGNRNCIHMELDLGNHDLVYKTGDHIGIWPCNPDEEVERLLAALGVEDHRNKRLSVSALDSSSKPKVPSGSTLEAALRHHLEICAPVARKTILELAPFAPTPEARAMVTEIGQDRTLYEQLTSSTHITLARLLQLASPLDPWSNIPLSFVVDKLLTLQPRYYSISSSSVISPRRVALTFLVVNKPIADQEENIIHGLTSNYMLSASKLPSNSKAVTPSFQHITDNEVESGKIYAHVRKSKFKLPITSLTPLILIAAGTGFAPFRAFLAERAKLHDLGKPVGRMLLFFGCRSSRSDFIYREELERLKDTLGEKLHIVTAFSRDGDKRVYVQDRVAEESQSVLEMLDAGANMYICGRASMAREVDFKLEAAAMERKNLSEIEVKSWADGLKKRGKWKVDVWG</sequence>
<proteinExistence type="inferred from homology"/>
<dbReference type="Gene3D" id="3.40.50.80">
    <property type="entry name" value="Nucleotide-binding domain of ferredoxin-NADP reductase (FNR) module"/>
    <property type="match status" value="1"/>
</dbReference>
<dbReference type="Gene3D" id="3.40.50.360">
    <property type="match status" value="1"/>
</dbReference>
<evidence type="ECO:0000256" key="5">
    <source>
        <dbReference type="ARBA" id="ARBA00022643"/>
    </source>
</evidence>
<dbReference type="SUPFAM" id="SSF52343">
    <property type="entry name" value="Ferredoxin reductase-like, C-terminal NADP-linked domain"/>
    <property type="match status" value="1"/>
</dbReference>
<evidence type="ECO:0000256" key="8">
    <source>
        <dbReference type="ARBA" id="ARBA00022827"/>
    </source>
</evidence>
<dbReference type="Pfam" id="PF00175">
    <property type="entry name" value="NAD_binding_1"/>
    <property type="match status" value="1"/>
</dbReference>
<dbReference type="InterPro" id="IPR017938">
    <property type="entry name" value="Riboflavin_synthase-like_b-brl"/>
</dbReference>
<keyword evidence="10" id="KW-0752">Steroid biosynthesis</keyword>
<comment type="subcellular location">
    <subcellularLocation>
        <location evidence="18">Endoplasmic reticulum membrane</location>
    </subcellularLocation>
</comment>
<evidence type="ECO:0000259" key="19">
    <source>
        <dbReference type="PROSITE" id="PS50902"/>
    </source>
</evidence>
<dbReference type="PROSITE" id="PS50902">
    <property type="entry name" value="FLAVODOXIN_LIKE"/>
    <property type="match status" value="1"/>
</dbReference>
<dbReference type="GO" id="GO:0010181">
    <property type="term" value="F:FMN binding"/>
    <property type="evidence" value="ECO:0007669"/>
    <property type="project" value="InterPro"/>
</dbReference>
<dbReference type="InterPro" id="IPR029039">
    <property type="entry name" value="Flavoprotein-like_sf"/>
</dbReference>
<evidence type="ECO:0000256" key="15">
    <source>
        <dbReference type="ARBA" id="ARBA00023136"/>
    </source>
</evidence>
<evidence type="ECO:0000256" key="10">
    <source>
        <dbReference type="ARBA" id="ARBA00022955"/>
    </source>
</evidence>
<dbReference type="GO" id="GO:0050660">
    <property type="term" value="F:flavin adenine dinucleotide binding"/>
    <property type="evidence" value="ECO:0007669"/>
    <property type="project" value="TreeGrafter"/>
</dbReference>
<dbReference type="InterPro" id="IPR001709">
    <property type="entry name" value="Flavoprot_Pyr_Nucl_cyt_Rdtase"/>
</dbReference>
<comment type="cofactor">
    <cofactor evidence="2">
        <name>FAD</name>
        <dbReference type="ChEBI" id="CHEBI:57692"/>
    </cofactor>
</comment>
<comment type="function">
    <text evidence="18">This enzyme is required for electron transfer from NADP to cytochrome P450.</text>
</comment>
<evidence type="ECO:0000256" key="2">
    <source>
        <dbReference type="ARBA" id="ARBA00001974"/>
    </source>
</evidence>
<dbReference type="EMBL" id="WVTA01000021">
    <property type="protein sequence ID" value="KAK3197146.1"/>
    <property type="molecule type" value="Genomic_DNA"/>
</dbReference>
<dbReference type="Proteomes" id="UP001280581">
    <property type="component" value="Unassembled WGS sequence"/>
</dbReference>
<dbReference type="SUPFAM" id="SSF52218">
    <property type="entry name" value="Flavoproteins"/>
    <property type="match status" value="1"/>
</dbReference>
<dbReference type="FunFam" id="3.40.50.80:FF:000032">
    <property type="entry name" value="NADPH-dependent diflavin oxidoreductase 1"/>
    <property type="match status" value="1"/>
</dbReference>
<comment type="similarity">
    <text evidence="18">In the C-terminal section; belongs to the flavoprotein pyridine nucleotide cytochrome reductase family.</text>
</comment>
<comment type="caution">
    <text evidence="21">The sequence shown here is derived from an EMBL/GenBank/DDBJ whole genome shotgun (WGS) entry which is preliminary data.</text>
</comment>
<keyword evidence="16" id="KW-1207">Sterol metabolism</keyword>
<evidence type="ECO:0000256" key="1">
    <source>
        <dbReference type="ARBA" id="ARBA00001917"/>
    </source>
</evidence>
<evidence type="ECO:0000256" key="13">
    <source>
        <dbReference type="ARBA" id="ARBA00023011"/>
    </source>
</evidence>
<keyword evidence="8" id="KW-0274">FAD</keyword>
<evidence type="ECO:0000256" key="17">
    <source>
        <dbReference type="ARBA" id="ARBA00023221"/>
    </source>
</evidence>
<keyword evidence="14" id="KW-0443">Lipid metabolism</keyword>
<keyword evidence="22" id="KW-1185">Reference proteome</keyword>
<keyword evidence="4" id="KW-0285">Flavoprotein</keyword>
<dbReference type="Gene3D" id="1.20.990.10">
    <property type="entry name" value="NADPH-cytochrome p450 Reductase, Chain A, domain 3"/>
    <property type="match status" value="1"/>
</dbReference>
<evidence type="ECO:0000256" key="4">
    <source>
        <dbReference type="ARBA" id="ARBA00022630"/>
    </source>
</evidence>
<keyword evidence="6" id="KW-0812">Transmembrane</keyword>
<evidence type="ECO:0000256" key="14">
    <source>
        <dbReference type="ARBA" id="ARBA00023098"/>
    </source>
</evidence>
<feature type="domain" description="FAD-binding FR-type" evidence="20">
    <location>
        <begin position="299"/>
        <end position="558"/>
    </location>
</feature>
<keyword evidence="17" id="KW-0753">Steroid metabolism</keyword>
<evidence type="ECO:0000256" key="9">
    <source>
        <dbReference type="ARBA" id="ARBA00022857"/>
    </source>
</evidence>
<dbReference type="InterPro" id="IPR017927">
    <property type="entry name" value="FAD-bd_FR_type"/>
</dbReference>
<evidence type="ECO:0000256" key="6">
    <source>
        <dbReference type="ARBA" id="ARBA00022692"/>
    </source>
</evidence>
<dbReference type="PRINTS" id="PR00371">
    <property type="entry name" value="FPNCR"/>
</dbReference>
<evidence type="ECO:0000256" key="11">
    <source>
        <dbReference type="ARBA" id="ARBA00022989"/>
    </source>
</evidence>
<keyword evidence="13" id="KW-0756">Sterol biosynthesis</keyword>
<dbReference type="GO" id="GO:0003958">
    <property type="term" value="F:NADPH-hemoprotein reductase activity"/>
    <property type="evidence" value="ECO:0007669"/>
    <property type="project" value="UniProtKB-EC"/>
</dbReference>
<dbReference type="InterPro" id="IPR003097">
    <property type="entry name" value="CysJ-like_FAD-binding"/>
</dbReference>
<evidence type="ECO:0000313" key="21">
    <source>
        <dbReference type="EMBL" id="KAK3197146.1"/>
    </source>
</evidence>
<keyword evidence="15 18" id="KW-0472">Membrane</keyword>
<keyword evidence="3" id="KW-0444">Lipid biosynthesis</keyword>
<evidence type="ECO:0000256" key="12">
    <source>
        <dbReference type="ARBA" id="ARBA00023002"/>
    </source>
</evidence>
<evidence type="ECO:0000256" key="7">
    <source>
        <dbReference type="ARBA" id="ARBA00022824"/>
    </source>
</evidence>
<dbReference type="InterPro" id="IPR008254">
    <property type="entry name" value="Flavodoxin/NO_synth"/>
</dbReference>
<name>A0AAN6LKU6_9PLEO</name>
<reference evidence="21 22" key="1">
    <citation type="submission" date="2021-02" db="EMBL/GenBank/DDBJ databases">
        <title>Genome assembly of Pseudopithomyces chartarum.</title>
        <authorList>
            <person name="Jauregui R."/>
            <person name="Singh J."/>
            <person name="Voisey C."/>
        </authorList>
    </citation>
    <scope>NUCLEOTIDE SEQUENCE [LARGE SCALE GENOMIC DNA]</scope>
    <source>
        <strain evidence="21 22">AGR01</strain>
    </source>
</reference>
<keyword evidence="9 18" id="KW-0521">NADP</keyword>
<evidence type="ECO:0000259" key="20">
    <source>
        <dbReference type="PROSITE" id="PS51384"/>
    </source>
</evidence>
<organism evidence="21 22">
    <name type="scientific">Pseudopithomyces chartarum</name>
    <dbReference type="NCBI Taxonomy" id="1892770"/>
    <lineage>
        <taxon>Eukaryota</taxon>
        <taxon>Fungi</taxon>
        <taxon>Dikarya</taxon>
        <taxon>Ascomycota</taxon>
        <taxon>Pezizomycotina</taxon>
        <taxon>Dothideomycetes</taxon>
        <taxon>Pleosporomycetidae</taxon>
        <taxon>Pleosporales</taxon>
        <taxon>Massarineae</taxon>
        <taxon>Didymosphaeriaceae</taxon>
        <taxon>Pseudopithomyces</taxon>
    </lineage>
</organism>
<dbReference type="InterPro" id="IPR001094">
    <property type="entry name" value="Flavdoxin-like"/>
</dbReference>
<evidence type="ECO:0000256" key="3">
    <source>
        <dbReference type="ARBA" id="ARBA00022516"/>
    </source>
</evidence>
<protein>
    <recommendedName>
        <fullName evidence="18">NADPH--cytochrome P450 reductase</fullName>
        <ecNumber evidence="18">1.6.2.4</ecNumber>
    </recommendedName>
</protein>
<dbReference type="InterPro" id="IPR023173">
    <property type="entry name" value="NADPH_Cyt_P450_Rdtase_alpha"/>
</dbReference>
<dbReference type="Pfam" id="PF00258">
    <property type="entry name" value="Flavodoxin_1"/>
    <property type="match status" value="1"/>
</dbReference>
<comment type="cofactor">
    <cofactor evidence="1">
        <name>FMN</name>
        <dbReference type="ChEBI" id="CHEBI:58210"/>
    </cofactor>
</comment>
<keyword evidence="7 18" id="KW-0256">Endoplasmic reticulum</keyword>
<gene>
    <name evidence="21" type="ORF">GRF29_1536g825368</name>
</gene>
<dbReference type="PANTHER" id="PTHR19384">
    <property type="entry name" value="NITRIC OXIDE SYNTHASE-RELATED"/>
    <property type="match status" value="1"/>
</dbReference>
<dbReference type="SUPFAM" id="SSF63380">
    <property type="entry name" value="Riboflavin synthase domain-like"/>
    <property type="match status" value="1"/>
</dbReference>
<evidence type="ECO:0000256" key="16">
    <source>
        <dbReference type="ARBA" id="ARBA00023166"/>
    </source>
</evidence>
<keyword evidence="5" id="KW-0288">FMN</keyword>
<dbReference type="AlphaFoldDB" id="A0AAN6LKU6"/>
<evidence type="ECO:0000313" key="22">
    <source>
        <dbReference type="Proteomes" id="UP001280581"/>
    </source>
</evidence>
<accession>A0AAN6LKU6</accession>
<dbReference type="PRINTS" id="PR00369">
    <property type="entry name" value="FLAVODOXIN"/>
</dbReference>
<dbReference type="PANTHER" id="PTHR19384:SF108">
    <property type="entry name" value="NADPH--CYTOCHROME P450 REDUCTASE"/>
    <property type="match status" value="1"/>
</dbReference>
<dbReference type="InterPro" id="IPR001433">
    <property type="entry name" value="OxRdtase_FAD/NAD-bd"/>
</dbReference>
<evidence type="ECO:0000256" key="18">
    <source>
        <dbReference type="PIRNR" id="PIRNR000208"/>
    </source>
</evidence>
<dbReference type="GO" id="GO:0016126">
    <property type="term" value="P:sterol biosynthetic process"/>
    <property type="evidence" value="ECO:0007669"/>
    <property type="project" value="UniProtKB-KW"/>
</dbReference>
<dbReference type="InterPro" id="IPR039261">
    <property type="entry name" value="FNR_nucleotide-bd"/>
</dbReference>
<dbReference type="InterPro" id="IPR023208">
    <property type="entry name" value="P450R"/>
</dbReference>
<dbReference type="GO" id="GO:0005829">
    <property type="term" value="C:cytosol"/>
    <property type="evidence" value="ECO:0007669"/>
    <property type="project" value="TreeGrafter"/>
</dbReference>
<dbReference type="EC" id="1.6.2.4" evidence="18"/>
<dbReference type="GO" id="GO:0005789">
    <property type="term" value="C:endoplasmic reticulum membrane"/>
    <property type="evidence" value="ECO:0007669"/>
    <property type="project" value="UniProtKB-SubCell"/>
</dbReference>
<dbReference type="PIRSF" id="PIRSF000208">
    <property type="entry name" value="P450R"/>
    <property type="match status" value="1"/>
</dbReference>